<evidence type="ECO:0000256" key="9">
    <source>
        <dbReference type="PROSITE-ProRule" id="PRU00282"/>
    </source>
</evidence>
<keyword evidence="8 9" id="KW-0472">Membrane</keyword>
<dbReference type="PANTHER" id="PTHR10780">
    <property type="entry name" value="MITOCHONDRIAL CARRIER HOMOLOG"/>
    <property type="match status" value="1"/>
</dbReference>
<evidence type="ECO:0000256" key="2">
    <source>
        <dbReference type="ARBA" id="ARBA00006375"/>
    </source>
</evidence>
<dbReference type="EMBL" id="OB792824">
    <property type="protein sequence ID" value="CAD7424679.1"/>
    <property type="molecule type" value="Genomic_DNA"/>
</dbReference>
<organism evidence="12">
    <name type="scientific">Timema monikensis</name>
    <dbReference type="NCBI Taxonomy" id="170555"/>
    <lineage>
        <taxon>Eukaryota</taxon>
        <taxon>Metazoa</taxon>
        <taxon>Ecdysozoa</taxon>
        <taxon>Arthropoda</taxon>
        <taxon>Hexapoda</taxon>
        <taxon>Insecta</taxon>
        <taxon>Pterygota</taxon>
        <taxon>Neoptera</taxon>
        <taxon>Polyneoptera</taxon>
        <taxon>Phasmatodea</taxon>
        <taxon>Timematodea</taxon>
        <taxon>Timematoidea</taxon>
        <taxon>Timematidae</taxon>
        <taxon>Timema</taxon>
    </lineage>
</organism>
<dbReference type="SUPFAM" id="SSF103506">
    <property type="entry name" value="Mitochondrial carrier"/>
    <property type="match status" value="1"/>
</dbReference>
<reference evidence="12" key="1">
    <citation type="submission" date="2020-11" db="EMBL/GenBank/DDBJ databases">
        <authorList>
            <person name="Tran Van P."/>
        </authorList>
    </citation>
    <scope>NUCLEOTIDE SEQUENCE</scope>
</reference>
<dbReference type="Gene3D" id="1.50.40.10">
    <property type="entry name" value="Mitochondrial carrier domain"/>
    <property type="match status" value="1"/>
</dbReference>
<gene>
    <name evidence="12" type="ORF">TMSB3V08_LOCUS1615</name>
</gene>
<keyword evidence="5" id="KW-1000">Mitochondrion outer membrane</keyword>
<feature type="transmembrane region" description="Helical" evidence="11">
    <location>
        <begin position="282"/>
        <end position="301"/>
    </location>
</feature>
<keyword evidence="3 9" id="KW-0812">Transmembrane</keyword>
<protein>
    <submittedName>
        <fullName evidence="12">Uncharacterized protein</fullName>
    </submittedName>
</protein>
<evidence type="ECO:0000256" key="4">
    <source>
        <dbReference type="ARBA" id="ARBA00022737"/>
    </source>
</evidence>
<name>A0A7R9HJK2_9NEOP</name>
<evidence type="ECO:0000256" key="5">
    <source>
        <dbReference type="ARBA" id="ARBA00022787"/>
    </source>
</evidence>
<evidence type="ECO:0000256" key="10">
    <source>
        <dbReference type="RuleBase" id="RU000488"/>
    </source>
</evidence>
<evidence type="ECO:0000256" key="7">
    <source>
        <dbReference type="ARBA" id="ARBA00023128"/>
    </source>
</evidence>
<keyword evidence="4" id="KW-0677">Repeat</keyword>
<dbReference type="Pfam" id="PF00153">
    <property type="entry name" value="Mito_carr"/>
    <property type="match status" value="1"/>
</dbReference>
<evidence type="ECO:0000256" key="8">
    <source>
        <dbReference type="ARBA" id="ARBA00023136"/>
    </source>
</evidence>
<dbReference type="AlphaFoldDB" id="A0A7R9HJK2"/>
<evidence type="ECO:0000256" key="3">
    <source>
        <dbReference type="ARBA" id="ARBA00022692"/>
    </source>
</evidence>
<dbReference type="PROSITE" id="PS50920">
    <property type="entry name" value="SOLCAR"/>
    <property type="match status" value="1"/>
</dbReference>
<evidence type="ECO:0000256" key="11">
    <source>
        <dbReference type="SAM" id="Phobius"/>
    </source>
</evidence>
<dbReference type="GO" id="GO:0005741">
    <property type="term" value="C:mitochondrial outer membrane"/>
    <property type="evidence" value="ECO:0007669"/>
    <property type="project" value="UniProtKB-SubCell"/>
</dbReference>
<keyword evidence="10" id="KW-0813">Transport</keyword>
<keyword evidence="7" id="KW-0496">Mitochondrion</keyword>
<dbReference type="PANTHER" id="PTHR10780:SF18">
    <property type="entry name" value="LD43650P"/>
    <property type="match status" value="1"/>
</dbReference>
<dbReference type="InterPro" id="IPR023395">
    <property type="entry name" value="MCP_dom_sf"/>
</dbReference>
<sequence length="562" mass="62258">MATETMQIAPRNERAKFARTLTNDIAAQAAAIIASQPFNVIAVRMMAQFVGAEKIYSGVLSSIGHIYHEEGLLGFFSGLMPRLLGELVALVISSTITYFINSYIISDRELHTYTMATSRPSPYGPVRVVDRLLVTPLTDQSVEARLKYAMAILYRTTGCHSRPCYAGQHRQLLQAVVEKSSLHNIVIKYDIKKEAAIGHDGELNLGPAEILGLTIRFLHLQSSLGFGLFTAVGGVENYKELVGAIDTADPTFDIQNSINILIGADFFANAFTGDRHTICPSLLVAVGSIFGYVIMGTTPFLQLSHNNKRNDFGEQWINEVSDFIITNLEEDSSDNAYCKNNVGDDGDNMRGVEDFEDIYVTTLLHRYYEIPRDEGTLTITGPGIDSPAGVNPLDHMLTRSLSLSEPTTHPYSIAAKQQPRVFFLHISQVDPSSHDSKINYYQHSDSTLYSLIRADVMEELVLLTTLEPPEDVEERLRYKYPNIACELMTCDVPAINERLARDEALLGKLYAFLDSDKPLNPLLASFFSKTIGVLVARRSEQINMVPEGAKKKALSSRATTSI</sequence>
<proteinExistence type="inferred from homology"/>
<comment type="similarity">
    <text evidence="2 10">Belongs to the mitochondrial carrier (TC 2.A.29) family.</text>
</comment>
<keyword evidence="6 11" id="KW-1133">Transmembrane helix</keyword>
<comment type="subcellular location">
    <subcellularLocation>
        <location evidence="1">Mitochondrion outer membrane</location>
        <topology evidence="1">Multi-pass membrane protein</topology>
    </subcellularLocation>
</comment>
<dbReference type="InterPro" id="IPR018108">
    <property type="entry name" value="MCP_transmembrane"/>
</dbReference>
<evidence type="ECO:0000256" key="1">
    <source>
        <dbReference type="ARBA" id="ARBA00004374"/>
    </source>
</evidence>
<feature type="repeat" description="Solcar" evidence="9">
    <location>
        <begin position="15"/>
        <end position="103"/>
    </location>
</feature>
<accession>A0A7R9HJK2</accession>
<evidence type="ECO:0000256" key="6">
    <source>
        <dbReference type="ARBA" id="ARBA00022989"/>
    </source>
</evidence>
<evidence type="ECO:0000313" key="12">
    <source>
        <dbReference type="EMBL" id="CAD7424679.1"/>
    </source>
</evidence>